<reference evidence="1 2" key="1">
    <citation type="submission" date="2020-09" db="EMBL/GenBank/DDBJ databases">
        <title>An Earliest Endosymbiont, Wolbachia massiliensis sp. nov., Strain PL13 From the Bed Bug (Cimex hemipterius), Type strain of a New supergroup T.</title>
        <authorList>
            <person name="Laidoudi Y."/>
            <person name="Levasseur A."/>
            <person name="Medkour H."/>
            <person name="Maaloum M."/>
            <person name="BenKhedher M."/>
            <person name="Sambou M."/>
            <person name="Bassene H."/>
            <person name="Davoust B."/>
            <person name="Fenollar F."/>
            <person name="Raoult D."/>
            <person name="Mediannikov O."/>
        </authorList>
    </citation>
    <scope>NUCLEOTIDE SEQUENCE [LARGE SCALE GENOMIC DNA]</scope>
    <source>
        <strain evidence="1 2">PL13</strain>
    </source>
</reference>
<feature type="non-terminal residue" evidence="1">
    <location>
        <position position="1"/>
    </location>
</feature>
<keyword evidence="2" id="KW-1185">Reference proteome</keyword>
<proteinExistence type="predicted"/>
<name>A0A7M3U263_9RICK</name>
<protein>
    <submittedName>
        <fullName evidence="1">Uncharacterized protein</fullName>
    </submittedName>
</protein>
<evidence type="ECO:0000313" key="1">
    <source>
        <dbReference type="EMBL" id="QOD38498.1"/>
    </source>
</evidence>
<organism evidence="1 2">
    <name type="scientific">Candidatus Wolbachia massiliensis</name>
    <dbReference type="NCBI Taxonomy" id="1845000"/>
    <lineage>
        <taxon>Bacteria</taxon>
        <taxon>Pseudomonadati</taxon>
        <taxon>Pseudomonadota</taxon>
        <taxon>Alphaproteobacteria</taxon>
        <taxon>Rickettsiales</taxon>
        <taxon>Anaplasmataceae</taxon>
        <taxon>Wolbachieae</taxon>
        <taxon>Wolbachia</taxon>
    </lineage>
</organism>
<dbReference type="EMBL" id="CP061738">
    <property type="protein sequence ID" value="QOD38498.1"/>
    <property type="molecule type" value="Genomic_DNA"/>
</dbReference>
<dbReference type="AlphaFoldDB" id="A0A7M3U263"/>
<dbReference type="KEGG" id="wms:ID128_01170"/>
<evidence type="ECO:0000313" key="2">
    <source>
        <dbReference type="Proteomes" id="UP000516514"/>
    </source>
</evidence>
<sequence>NAYAIKQLASTPSVEHFSKTKLQKNIKNNSLANEDNSYLQSRAVKVNNGAVIVIAHNLNDQTLVFWYLRSNESGKFKALAGKNGVIERKLFKFDNPGQLALDGNTMLYAQMSKKITKENQEVKKTQIFKFDMADVVQNLKDSKDIDECLLSKKGCRINAVSSITSHPGEINFLQYVKRTEGNDIRLAAK</sequence>
<accession>A0A7M3U263</accession>
<gene>
    <name evidence="1" type="ORF">ID128_01170</name>
</gene>
<dbReference type="Proteomes" id="UP000516514">
    <property type="component" value="Chromosome"/>
</dbReference>